<dbReference type="RefSeq" id="WP_307448878.1">
    <property type="nucleotide sequence ID" value="NZ_JAUTAL010000001.1"/>
</dbReference>
<gene>
    <name evidence="1" type="ORF">QE404_001604</name>
</gene>
<name>A0ABU0THC1_9FLAO</name>
<dbReference type="EMBL" id="JAUTAL010000001">
    <property type="protein sequence ID" value="MDQ1096457.1"/>
    <property type="molecule type" value="Genomic_DNA"/>
</dbReference>
<evidence type="ECO:0000313" key="1">
    <source>
        <dbReference type="EMBL" id="MDQ1096457.1"/>
    </source>
</evidence>
<comment type="caution">
    <text evidence="1">The sequence shown here is derived from an EMBL/GenBank/DDBJ whole genome shotgun (WGS) entry which is preliminary data.</text>
</comment>
<sequence>MSYFNLFRKIFIKKDVVKVLISSLSKRISHTMLMFLGILFMAVSCKRKPLNYITYYNRVNEIDSIYRFERDTLETIRQYKKLFEEYPPRNQERIQEFETYITLSDRYHKDFGGKKTLYKLIPLIAPYGQGYKKYLDLYEKYGIDSLTLKGEIVEWRRDKLNRTLIDSFSVAFMRDREDRRSDNELTDKNDRKNAELLKWTFENYGYPSLQKIGIIGNNDVFMPMLTLFSHMSRSEYYPYFKTKLLEYVKSGDCLPRDYATMVDRHRLYISKEEILYGCYIDGTTQLDTLKINRNRKTIGLPSLKHSAKIRKDFFNSFK</sequence>
<evidence type="ECO:0000313" key="2">
    <source>
        <dbReference type="Proteomes" id="UP001225072"/>
    </source>
</evidence>
<proteinExistence type="predicted"/>
<reference evidence="1 2" key="1">
    <citation type="submission" date="2023-07" db="EMBL/GenBank/DDBJ databases">
        <title>Functional and genomic diversity of the sorghum phyllosphere microbiome.</title>
        <authorList>
            <person name="Shade A."/>
        </authorList>
    </citation>
    <scope>NUCLEOTIDE SEQUENCE [LARGE SCALE GENOMIC DNA]</scope>
    <source>
        <strain evidence="1 2">SORGH_AS_1064</strain>
    </source>
</reference>
<protein>
    <recommendedName>
        <fullName evidence="3">Lipoprotein</fullName>
    </recommendedName>
</protein>
<evidence type="ECO:0008006" key="3">
    <source>
        <dbReference type="Google" id="ProtNLM"/>
    </source>
</evidence>
<dbReference type="Proteomes" id="UP001225072">
    <property type="component" value="Unassembled WGS sequence"/>
</dbReference>
<keyword evidence="2" id="KW-1185">Reference proteome</keyword>
<organism evidence="1 2">
    <name type="scientific">Chryseobacterium camelliae</name>
    <dbReference type="NCBI Taxonomy" id="1265445"/>
    <lineage>
        <taxon>Bacteria</taxon>
        <taxon>Pseudomonadati</taxon>
        <taxon>Bacteroidota</taxon>
        <taxon>Flavobacteriia</taxon>
        <taxon>Flavobacteriales</taxon>
        <taxon>Weeksellaceae</taxon>
        <taxon>Chryseobacterium group</taxon>
        <taxon>Chryseobacterium</taxon>
    </lineage>
</organism>
<accession>A0ABU0THC1</accession>